<gene>
    <name evidence="8" type="ORF">S06H3_30382</name>
</gene>
<evidence type="ECO:0000256" key="1">
    <source>
        <dbReference type="ARBA" id="ARBA00001966"/>
    </source>
</evidence>
<reference evidence="8" key="1">
    <citation type="journal article" date="2014" name="Front. Microbiol.">
        <title>High frequency of phylogenetically diverse reductive dehalogenase-homologous genes in deep subseafloor sedimentary metagenomes.</title>
        <authorList>
            <person name="Kawai M."/>
            <person name="Futagami T."/>
            <person name="Toyoda A."/>
            <person name="Takaki Y."/>
            <person name="Nishi S."/>
            <person name="Hori S."/>
            <person name="Arai W."/>
            <person name="Tsubouchi T."/>
            <person name="Morono Y."/>
            <person name="Uchiyama I."/>
            <person name="Ito T."/>
            <person name="Fujiyama A."/>
            <person name="Inagaki F."/>
            <person name="Takami H."/>
        </authorList>
    </citation>
    <scope>NUCLEOTIDE SEQUENCE</scope>
    <source>
        <strain evidence="8">Expedition CK06-06</strain>
    </source>
</reference>
<dbReference type="GO" id="GO:0046872">
    <property type="term" value="F:metal ion binding"/>
    <property type="evidence" value="ECO:0007669"/>
    <property type="project" value="UniProtKB-KW"/>
</dbReference>
<evidence type="ECO:0000256" key="4">
    <source>
        <dbReference type="ARBA" id="ARBA00022723"/>
    </source>
</evidence>
<evidence type="ECO:0000313" key="8">
    <source>
        <dbReference type="EMBL" id="GAI28462.1"/>
    </source>
</evidence>
<evidence type="ECO:0000256" key="6">
    <source>
        <dbReference type="ARBA" id="ARBA00023014"/>
    </source>
</evidence>
<dbReference type="GO" id="GO:0003824">
    <property type="term" value="F:catalytic activity"/>
    <property type="evidence" value="ECO:0007669"/>
    <property type="project" value="InterPro"/>
</dbReference>
<evidence type="ECO:0000256" key="5">
    <source>
        <dbReference type="ARBA" id="ARBA00023004"/>
    </source>
</evidence>
<evidence type="ECO:0000256" key="2">
    <source>
        <dbReference type="ARBA" id="ARBA00022485"/>
    </source>
</evidence>
<proteinExistence type="predicted"/>
<dbReference type="CDD" id="cd01335">
    <property type="entry name" value="Radical_SAM"/>
    <property type="match status" value="1"/>
</dbReference>
<dbReference type="InterPro" id="IPR058240">
    <property type="entry name" value="rSAM_sf"/>
</dbReference>
<dbReference type="PANTHER" id="PTHR43787">
    <property type="entry name" value="FEMO COFACTOR BIOSYNTHESIS PROTEIN NIFB-RELATED"/>
    <property type="match status" value="1"/>
</dbReference>
<dbReference type="SUPFAM" id="SSF102114">
    <property type="entry name" value="Radical SAM enzymes"/>
    <property type="match status" value="1"/>
</dbReference>
<keyword evidence="4" id="KW-0479">Metal-binding</keyword>
<keyword evidence="5" id="KW-0408">Iron</keyword>
<comment type="cofactor">
    <cofactor evidence="1">
        <name>[4Fe-4S] cluster</name>
        <dbReference type="ChEBI" id="CHEBI:49883"/>
    </cofactor>
</comment>
<feature type="domain" description="Radical SAM core" evidence="7">
    <location>
        <begin position="2"/>
        <end position="157"/>
    </location>
</feature>
<keyword evidence="6" id="KW-0411">Iron-sulfur</keyword>
<comment type="caution">
    <text evidence="8">The sequence shown here is derived from an EMBL/GenBank/DDBJ whole genome shotgun (WGS) entry which is preliminary data.</text>
</comment>
<accession>X1MA29</accession>
<dbReference type="AlphaFoldDB" id="X1MA29"/>
<sequence>MCTNPVGFQSKKTSKDYSFEKITERVQTTIDLWNKNQENLNFTGGEPTTHPRFLELWYWFRRNFPRKKLVLASNGRMFSYPWFTKSFLKINNLAIEIAILGPNKELHDAITGTKGSFEQTVKGIYNILKYRKRLQELELRLILIKQNYELTGEILDLIANDFSSADRVIMIFPEPEGKCGKNYKRVGITYKQVREKIK</sequence>
<dbReference type="Gene3D" id="3.20.20.70">
    <property type="entry name" value="Aldolase class I"/>
    <property type="match status" value="1"/>
</dbReference>
<protein>
    <recommendedName>
        <fullName evidence="7">Radical SAM core domain-containing protein</fullName>
    </recommendedName>
</protein>
<evidence type="ECO:0000256" key="3">
    <source>
        <dbReference type="ARBA" id="ARBA00022691"/>
    </source>
</evidence>
<dbReference type="GO" id="GO:0051539">
    <property type="term" value="F:4 iron, 4 sulfur cluster binding"/>
    <property type="evidence" value="ECO:0007669"/>
    <property type="project" value="UniProtKB-KW"/>
</dbReference>
<dbReference type="InterPro" id="IPR007197">
    <property type="entry name" value="rSAM"/>
</dbReference>
<dbReference type="Pfam" id="PF04055">
    <property type="entry name" value="Radical_SAM"/>
    <property type="match status" value="1"/>
</dbReference>
<keyword evidence="2" id="KW-0004">4Fe-4S</keyword>
<evidence type="ECO:0000259" key="7">
    <source>
        <dbReference type="Pfam" id="PF04055"/>
    </source>
</evidence>
<dbReference type="EMBL" id="BARV01017889">
    <property type="protein sequence ID" value="GAI28462.1"/>
    <property type="molecule type" value="Genomic_DNA"/>
</dbReference>
<name>X1MA29_9ZZZZ</name>
<dbReference type="InterPro" id="IPR013785">
    <property type="entry name" value="Aldolase_TIM"/>
</dbReference>
<keyword evidence="3" id="KW-0949">S-adenosyl-L-methionine</keyword>
<organism evidence="8">
    <name type="scientific">marine sediment metagenome</name>
    <dbReference type="NCBI Taxonomy" id="412755"/>
    <lineage>
        <taxon>unclassified sequences</taxon>
        <taxon>metagenomes</taxon>
        <taxon>ecological metagenomes</taxon>
    </lineage>
</organism>